<keyword evidence="4 6" id="KW-0472">Membrane</keyword>
<feature type="transmembrane region" description="Helical" evidence="6">
    <location>
        <begin position="114"/>
        <end position="138"/>
    </location>
</feature>
<sequence length="398" mass="44433">MEAIPPHFAAETKGPRILGTFWSFYTVSVLMVSTRLHIRARWLRNIGLDDYLIAVSMVFIFRPLKMCINSMLIVQSMLTGYTVVSTVNVGLGYGKHTATIVQDGGMDLLVKILIVNYADFALGIMSFTTPKLAIAALLNRVMNPGRVHRWWLWFLTGLVSVSSTVCIIVLFTMCDPPRALWQIDLISAGEATCRPERILVGYAIFTGAISGFVDLYLAIYPAIVLARLQITLKKKLALCAALGMGAVACAMAVVKCFQLPSLYDTSDSTYATADLVIWTSIESNIIIMASCIPTLGPLYEMARGKRSWSSHQRYYKSSGNYQHSLSKDRHLRKPTFSGQRERDLITTNISITKEGSQESILQTNELSKGHYPKGGIQRTDQLVVEYEMRPLDRDRRPS</sequence>
<organism evidence="8 9">
    <name type="scientific">Aspergillus granulosus</name>
    <dbReference type="NCBI Taxonomy" id="176169"/>
    <lineage>
        <taxon>Eukaryota</taxon>
        <taxon>Fungi</taxon>
        <taxon>Dikarya</taxon>
        <taxon>Ascomycota</taxon>
        <taxon>Pezizomycotina</taxon>
        <taxon>Eurotiomycetes</taxon>
        <taxon>Eurotiomycetidae</taxon>
        <taxon>Eurotiales</taxon>
        <taxon>Aspergillaceae</taxon>
        <taxon>Aspergillus</taxon>
        <taxon>Aspergillus subgen. Nidulantes</taxon>
    </lineage>
</organism>
<evidence type="ECO:0000256" key="4">
    <source>
        <dbReference type="ARBA" id="ARBA00023136"/>
    </source>
</evidence>
<proteinExistence type="inferred from homology"/>
<comment type="caution">
    <text evidence="8">The sequence shown here is derived from an EMBL/GenBank/DDBJ whole genome shotgun (WGS) entry which is preliminary data.</text>
</comment>
<feature type="transmembrane region" description="Helical" evidence="6">
    <location>
        <begin position="150"/>
        <end position="171"/>
    </location>
</feature>
<comment type="subcellular location">
    <subcellularLocation>
        <location evidence="1">Membrane</location>
        <topology evidence="1">Multi-pass membrane protein</topology>
    </subcellularLocation>
</comment>
<dbReference type="EMBL" id="JBFXLT010000029">
    <property type="protein sequence ID" value="KAL2815094.1"/>
    <property type="molecule type" value="Genomic_DNA"/>
</dbReference>
<reference evidence="8 9" key="1">
    <citation type="submission" date="2024-07" db="EMBL/GenBank/DDBJ databases">
        <title>Section-level genome sequencing and comparative genomics of Aspergillus sections Usti and Cavernicolus.</title>
        <authorList>
            <consortium name="Lawrence Berkeley National Laboratory"/>
            <person name="Nybo J.L."/>
            <person name="Vesth T.C."/>
            <person name="Theobald S."/>
            <person name="Frisvad J.C."/>
            <person name="Larsen T.O."/>
            <person name="Kjaerboelling I."/>
            <person name="Rothschild-Mancinelli K."/>
            <person name="Lyhne E.K."/>
            <person name="Kogle M.E."/>
            <person name="Barry K."/>
            <person name="Clum A."/>
            <person name="Na H."/>
            <person name="Ledsgaard L."/>
            <person name="Lin J."/>
            <person name="Lipzen A."/>
            <person name="Kuo A."/>
            <person name="Riley R."/>
            <person name="Mondo S."/>
            <person name="Labutti K."/>
            <person name="Haridas S."/>
            <person name="Pangalinan J."/>
            <person name="Salamov A.A."/>
            <person name="Simmons B.A."/>
            <person name="Magnuson J.K."/>
            <person name="Chen J."/>
            <person name="Drula E."/>
            <person name="Henrissat B."/>
            <person name="Wiebenga A."/>
            <person name="Lubbers R.J."/>
            <person name="Gomes A.C."/>
            <person name="Makela M.R."/>
            <person name="Stajich J."/>
            <person name="Grigoriev I.V."/>
            <person name="Mortensen U.H."/>
            <person name="De Vries R.P."/>
            <person name="Baker S.E."/>
            <person name="Andersen M.R."/>
        </authorList>
    </citation>
    <scope>NUCLEOTIDE SEQUENCE [LARGE SCALE GENOMIC DNA]</scope>
    <source>
        <strain evidence="8 9">CBS 588.65</strain>
    </source>
</reference>
<dbReference type="InterPro" id="IPR052337">
    <property type="entry name" value="SAT4-like"/>
</dbReference>
<dbReference type="Pfam" id="PF20684">
    <property type="entry name" value="Fung_rhodopsin"/>
    <property type="match status" value="1"/>
</dbReference>
<protein>
    <recommendedName>
        <fullName evidence="7">Rhodopsin domain-containing protein</fullName>
    </recommendedName>
</protein>
<comment type="similarity">
    <text evidence="5">Belongs to the SAT4 family.</text>
</comment>
<feature type="transmembrane region" description="Helical" evidence="6">
    <location>
        <begin position="275"/>
        <end position="299"/>
    </location>
</feature>
<dbReference type="PANTHER" id="PTHR33048:SF155">
    <property type="entry name" value="INTEGRAL MEMBRANE PROTEIN"/>
    <property type="match status" value="1"/>
</dbReference>
<keyword evidence="2 6" id="KW-0812">Transmembrane</keyword>
<evidence type="ECO:0000256" key="6">
    <source>
        <dbReference type="SAM" id="Phobius"/>
    </source>
</evidence>
<feature type="transmembrane region" description="Helical" evidence="6">
    <location>
        <begin position="236"/>
        <end position="255"/>
    </location>
</feature>
<evidence type="ECO:0000256" key="3">
    <source>
        <dbReference type="ARBA" id="ARBA00022989"/>
    </source>
</evidence>
<evidence type="ECO:0000256" key="5">
    <source>
        <dbReference type="ARBA" id="ARBA00038359"/>
    </source>
</evidence>
<evidence type="ECO:0000256" key="1">
    <source>
        <dbReference type="ARBA" id="ARBA00004141"/>
    </source>
</evidence>
<dbReference type="PANTHER" id="PTHR33048">
    <property type="entry name" value="PTH11-LIKE INTEGRAL MEMBRANE PROTEIN (AFU_ORTHOLOGUE AFUA_5G11245)"/>
    <property type="match status" value="1"/>
</dbReference>
<gene>
    <name evidence="8" type="ORF">BJX63DRAFT_420468</name>
</gene>
<feature type="domain" description="Rhodopsin" evidence="7">
    <location>
        <begin position="35"/>
        <end position="300"/>
    </location>
</feature>
<feature type="transmembrane region" description="Helical" evidence="6">
    <location>
        <begin position="20"/>
        <end position="38"/>
    </location>
</feature>
<evidence type="ECO:0000256" key="2">
    <source>
        <dbReference type="ARBA" id="ARBA00022692"/>
    </source>
</evidence>
<dbReference type="InterPro" id="IPR049326">
    <property type="entry name" value="Rhodopsin_dom_fungi"/>
</dbReference>
<name>A0ABR4HHY3_9EURO</name>
<keyword evidence="9" id="KW-1185">Reference proteome</keyword>
<dbReference type="Proteomes" id="UP001610334">
    <property type="component" value="Unassembled WGS sequence"/>
</dbReference>
<evidence type="ECO:0000313" key="9">
    <source>
        <dbReference type="Proteomes" id="UP001610334"/>
    </source>
</evidence>
<feature type="transmembrane region" description="Helical" evidence="6">
    <location>
        <begin position="199"/>
        <end position="224"/>
    </location>
</feature>
<accession>A0ABR4HHY3</accession>
<evidence type="ECO:0000313" key="8">
    <source>
        <dbReference type="EMBL" id="KAL2815094.1"/>
    </source>
</evidence>
<evidence type="ECO:0000259" key="7">
    <source>
        <dbReference type="Pfam" id="PF20684"/>
    </source>
</evidence>
<keyword evidence="3 6" id="KW-1133">Transmembrane helix</keyword>